<proteinExistence type="predicted"/>
<name>A0A1B0AXE9_9MUSC</name>
<dbReference type="AlphaFoldDB" id="A0A1B0AXE9"/>
<evidence type="ECO:0000313" key="3">
    <source>
        <dbReference type="Proteomes" id="UP000092460"/>
    </source>
</evidence>
<organism evidence="2 3">
    <name type="scientific">Glossina palpalis gambiensis</name>
    <dbReference type="NCBI Taxonomy" id="67801"/>
    <lineage>
        <taxon>Eukaryota</taxon>
        <taxon>Metazoa</taxon>
        <taxon>Ecdysozoa</taxon>
        <taxon>Arthropoda</taxon>
        <taxon>Hexapoda</taxon>
        <taxon>Insecta</taxon>
        <taxon>Pterygota</taxon>
        <taxon>Neoptera</taxon>
        <taxon>Endopterygota</taxon>
        <taxon>Diptera</taxon>
        <taxon>Brachycera</taxon>
        <taxon>Muscomorpha</taxon>
        <taxon>Hippoboscoidea</taxon>
        <taxon>Glossinidae</taxon>
        <taxon>Glossina</taxon>
    </lineage>
</organism>
<keyword evidence="1" id="KW-0472">Membrane</keyword>
<reference evidence="2" key="2">
    <citation type="submission" date="2020-05" db="UniProtKB">
        <authorList>
            <consortium name="EnsemblMetazoa"/>
        </authorList>
    </citation>
    <scope>IDENTIFICATION</scope>
    <source>
        <strain evidence="2">IAEA</strain>
    </source>
</reference>
<dbReference type="VEuPathDB" id="VectorBase:GPPI011946"/>
<dbReference type="Proteomes" id="UP000092460">
    <property type="component" value="Unassembled WGS sequence"/>
</dbReference>
<dbReference type="EMBL" id="JXJN01005236">
    <property type="status" value="NOT_ANNOTATED_CDS"/>
    <property type="molecule type" value="Genomic_DNA"/>
</dbReference>
<keyword evidence="1" id="KW-1133">Transmembrane helix</keyword>
<evidence type="ECO:0000313" key="2">
    <source>
        <dbReference type="EnsemblMetazoa" id="GPPI011946-PA"/>
    </source>
</evidence>
<feature type="transmembrane region" description="Helical" evidence="1">
    <location>
        <begin position="55"/>
        <end position="77"/>
    </location>
</feature>
<evidence type="ECO:0000256" key="1">
    <source>
        <dbReference type="SAM" id="Phobius"/>
    </source>
</evidence>
<protein>
    <submittedName>
        <fullName evidence="2">Uncharacterized protein</fullName>
    </submittedName>
</protein>
<reference evidence="3" key="1">
    <citation type="submission" date="2015-01" db="EMBL/GenBank/DDBJ databases">
        <authorList>
            <person name="Aksoy S."/>
            <person name="Warren W."/>
            <person name="Wilson R.K."/>
        </authorList>
    </citation>
    <scope>NUCLEOTIDE SEQUENCE [LARGE SCALE GENOMIC DNA]</scope>
    <source>
        <strain evidence="3">IAEA</strain>
    </source>
</reference>
<dbReference type="EMBL" id="JXJN01005235">
    <property type="status" value="NOT_ANNOTATED_CDS"/>
    <property type="molecule type" value="Genomic_DNA"/>
</dbReference>
<keyword evidence="3" id="KW-1185">Reference proteome</keyword>
<sequence>MPFPAAINRPVGPFILSVHPGTGSRQTGITIDGLKIIAGSSSKFSATKASDNDFVYAYVLVYIVSANYDFFCVDMLFTGFPLQLNYKLTIMELG</sequence>
<dbReference type="EnsemblMetazoa" id="GPPI011946-RA">
    <property type="protein sequence ID" value="GPPI011946-PA"/>
    <property type="gene ID" value="GPPI011946"/>
</dbReference>
<keyword evidence="1" id="KW-0812">Transmembrane</keyword>
<accession>A0A1B0AXE9</accession>